<evidence type="ECO:0000313" key="2">
    <source>
        <dbReference type="EMBL" id="VDN40049.1"/>
    </source>
</evidence>
<dbReference type="InterPro" id="IPR004147">
    <property type="entry name" value="ABC1_dom"/>
</dbReference>
<accession>A0A3P7RHB8</accession>
<dbReference type="EMBL" id="UYRU01097537">
    <property type="protein sequence ID" value="VDN40049.1"/>
    <property type="molecule type" value="Genomic_DNA"/>
</dbReference>
<dbReference type="Proteomes" id="UP000281553">
    <property type="component" value="Unassembled WGS sequence"/>
</dbReference>
<dbReference type="PANTHER" id="PTHR43173:SF28">
    <property type="entry name" value="AARF DOMAIN CONTAINING KINASE 5"/>
    <property type="match status" value="1"/>
</dbReference>
<reference evidence="2 3" key="1">
    <citation type="submission" date="2018-11" db="EMBL/GenBank/DDBJ databases">
        <authorList>
            <consortium name="Pathogen Informatics"/>
        </authorList>
    </citation>
    <scope>NUCLEOTIDE SEQUENCE [LARGE SCALE GENOMIC DNA]</scope>
</reference>
<evidence type="ECO:0000313" key="3">
    <source>
        <dbReference type="Proteomes" id="UP000281553"/>
    </source>
</evidence>
<feature type="domain" description="ABC1 atypical kinase-like" evidence="1">
    <location>
        <begin position="2"/>
        <end position="61"/>
    </location>
</feature>
<name>A0A3P7RHB8_DIBLA</name>
<evidence type="ECO:0000259" key="1">
    <source>
        <dbReference type="Pfam" id="PF03109"/>
    </source>
</evidence>
<keyword evidence="3" id="KW-1185">Reference proteome</keyword>
<proteinExistence type="predicted"/>
<dbReference type="OrthoDB" id="427480at2759"/>
<protein>
    <recommendedName>
        <fullName evidence="1">ABC1 atypical kinase-like domain-containing protein</fullName>
    </recommendedName>
</protein>
<sequence length="72" mass="8041">MEQELDFELEAENAMRCRQELSAMGTLLPDGRVHIPRVHYGLTSKRVLTADYIDGIKINQVGFAVFADGSLC</sequence>
<organism evidence="2 3">
    <name type="scientific">Dibothriocephalus latus</name>
    <name type="common">Fish tapeworm</name>
    <name type="synonym">Diphyllobothrium latum</name>
    <dbReference type="NCBI Taxonomy" id="60516"/>
    <lineage>
        <taxon>Eukaryota</taxon>
        <taxon>Metazoa</taxon>
        <taxon>Spiralia</taxon>
        <taxon>Lophotrochozoa</taxon>
        <taxon>Platyhelminthes</taxon>
        <taxon>Cestoda</taxon>
        <taxon>Eucestoda</taxon>
        <taxon>Diphyllobothriidea</taxon>
        <taxon>Diphyllobothriidae</taxon>
        <taxon>Dibothriocephalus</taxon>
    </lineage>
</organism>
<dbReference type="AlphaFoldDB" id="A0A3P7RHB8"/>
<dbReference type="PANTHER" id="PTHR43173">
    <property type="entry name" value="ABC1 FAMILY PROTEIN"/>
    <property type="match status" value="1"/>
</dbReference>
<gene>
    <name evidence="2" type="ORF">DILT_LOCUS18121</name>
</gene>
<dbReference type="Pfam" id="PF03109">
    <property type="entry name" value="ABC1"/>
    <property type="match status" value="1"/>
</dbReference>
<dbReference type="InterPro" id="IPR051130">
    <property type="entry name" value="Mito_struct-func_regulator"/>
</dbReference>